<feature type="binding site" evidence="9">
    <location>
        <position position="45"/>
    </location>
    <ligand>
        <name>S-adenosyl-L-methionine</name>
        <dbReference type="ChEBI" id="CHEBI:59789"/>
    </ligand>
</feature>
<dbReference type="InterPro" id="IPR008854">
    <property type="entry name" value="TPMT"/>
</dbReference>
<keyword evidence="6 9" id="KW-0489">Methyltransferase</keyword>
<name>A0A143HPQ7_MICTH</name>
<dbReference type="InterPro" id="IPR025835">
    <property type="entry name" value="Thiopurine_S-MeTrfase"/>
</dbReference>
<dbReference type="Pfam" id="PF05724">
    <property type="entry name" value="TPMT"/>
    <property type="match status" value="1"/>
</dbReference>
<evidence type="ECO:0000256" key="9">
    <source>
        <dbReference type="HAMAP-Rule" id="MF_00812"/>
    </source>
</evidence>
<dbReference type="GeneID" id="76608834"/>
<dbReference type="NCBIfam" id="TIGR03840">
    <property type="entry name" value="TMPT_Se_Te"/>
    <property type="match status" value="1"/>
</dbReference>
<dbReference type="OrthoDB" id="9778208at2"/>
<dbReference type="PIRSF" id="PIRSF023956">
    <property type="entry name" value="Thiopurine_S-methyltransferase"/>
    <property type="match status" value="1"/>
</dbReference>
<feature type="binding site" evidence="9">
    <location>
        <position position="123"/>
    </location>
    <ligand>
        <name>S-adenosyl-L-methionine</name>
        <dbReference type="ChEBI" id="CHEBI:59789"/>
    </ligand>
</feature>
<evidence type="ECO:0000256" key="2">
    <source>
        <dbReference type="ARBA" id="ARBA00004496"/>
    </source>
</evidence>
<gene>
    <name evidence="9" type="primary">tpm</name>
    <name evidence="11" type="synonym">tmpT</name>
    <name evidence="10" type="ORF">A3224_12340</name>
    <name evidence="11" type="ORF">OQJ68_04255</name>
</gene>
<organism evidence="10 12">
    <name type="scientific">Microbulbifer thermotolerans</name>
    <dbReference type="NCBI Taxonomy" id="252514"/>
    <lineage>
        <taxon>Bacteria</taxon>
        <taxon>Pseudomonadati</taxon>
        <taxon>Pseudomonadota</taxon>
        <taxon>Gammaproteobacteria</taxon>
        <taxon>Cellvibrionales</taxon>
        <taxon>Microbulbiferaceae</taxon>
        <taxon>Microbulbifer</taxon>
    </lineage>
</organism>
<dbReference type="NCBIfam" id="NF009732">
    <property type="entry name" value="PRK13255.1"/>
    <property type="match status" value="1"/>
</dbReference>
<evidence type="ECO:0000313" key="11">
    <source>
        <dbReference type="EMBL" id="MCX2800994.1"/>
    </source>
</evidence>
<dbReference type="PANTHER" id="PTHR10259">
    <property type="entry name" value="THIOPURINE S-METHYLTRANSFERASE"/>
    <property type="match status" value="1"/>
</dbReference>
<comment type="similarity">
    <text evidence="3 9">Belongs to the class I-like SAM-binding methyltransferase superfamily. TPMT family.</text>
</comment>
<reference evidence="10" key="1">
    <citation type="submission" date="2016-03" db="EMBL/GenBank/DDBJ databases">
        <authorList>
            <person name="Ploux O."/>
        </authorList>
    </citation>
    <scope>NUCLEOTIDE SEQUENCE [LARGE SCALE GENOMIC DNA]</scope>
    <source>
        <strain evidence="10">DAU221</strain>
    </source>
</reference>
<keyword evidence="12" id="KW-1185">Reference proteome</keyword>
<dbReference type="KEGG" id="mthd:A3224_12340"/>
<reference evidence="11" key="3">
    <citation type="submission" date="2022-11" db="EMBL/GenBank/DDBJ databases">
        <title>Chitin-degrading and fungicidal potential of chitinolytic bacterial strains from marine environment of the Pacific Ocean regions.</title>
        <authorList>
            <person name="Pentekhina I."/>
            <person name="Nedashkovskaya O."/>
            <person name="Seitkalieva A."/>
            <person name="Podvolotskaya A."/>
            <person name="Tekutyeva L."/>
            <person name="Balabanova L."/>
        </authorList>
    </citation>
    <scope>NUCLEOTIDE SEQUENCE</scope>
    <source>
        <strain evidence="11">KMM 6838</strain>
    </source>
</reference>
<dbReference type="GO" id="GO:0032259">
    <property type="term" value="P:methylation"/>
    <property type="evidence" value="ECO:0007669"/>
    <property type="project" value="UniProtKB-KW"/>
</dbReference>
<feature type="binding site" evidence="9">
    <location>
        <position position="10"/>
    </location>
    <ligand>
        <name>S-adenosyl-L-methionine</name>
        <dbReference type="ChEBI" id="CHEBI:59789"/>
    </ligand>
</feature>
<dbReference type="GO" id="GO:0005737">
    <property type="term" value="C:cytoplasm"/>
    <property type="evidence" value="ECO:0007669"/>
    <property type="project" value="UniProtKB-SubCell"/>
</dbReference>
<evidence type="ECO:0000256" key="6">
    <source>
        <dbReference type="ARBA" id="ARBA00022603"/>
    </source>
</evidence>
<evidence type="ECO:0000256" key="1">
    <source>
        <dbReference type="ARBA" id="ARBA00000903"/>
    </source>
</evidence>
<reference evidence="12" key="2">
    <citation type="submission" date="2016-03" db="EMBL/GenBank/DDBJ databases">
        <authorList>
            <person name="Lee Y.-S."/>
            <person name="Choi Y.-L."/>
        </authorList>
    </citation>
    <scope>NUCLEOTIDE SEQUENCE [LARGE SCALE GENOMIC DNA]</scope>
    <source>
        <strain evidence="12">DAU221</strain>
    </source>
</reference>
<dbReference type="AlphaFoldDB" id="A0A143HPQ7"/>
<dbReference type="STRING" id="252514.A3224_12340"/>
<evidence type="ECO:0000256" key="5">
    <source>
        <dbReference type="ARBA" id="ARBA00022490"/>
    </source>
</evidence>
<dbReference type="SUPFAM" id="SSF53335">
    <property type="entry name" value="S-adenosyl-L-methionine-dependent methyltransferases"/>
    <property type="match status" value="1"/>
</dbReference>
<keyword evidence="8 9" id="KW-0949">S-adenosyl-L-methionine</keyword>
<evidence type="ECO:0000256" key="3">
    <source>
        <dbReference type="ARBA" id="ARBA00008145"/>
    </source>
</evidence>
<evidence type="ECO:0000256" key="4">
    <source>
        <dbReference type="ARBA" id="ARBA00011905"/>
    </source>
</evidence>
<keyword evidence="7 9" id="KW-0808">Transferase</keyword>
<dbReference type="Gene3D" id="3.40.50.150">
    <property type="entry name" value="Vaccinia Virus protein VP39"/>
    <property type="match status" value="1"/>
</dbReference>
<dbReference type="PROSITE" id="PS51585">
    <property type="entry name" value="SAM_MT_TPMT"/>
    <property type="match status" value="1"/>
</dbReference>
<dbReference type="GO" id="GO:0008119">
    <property type="term" value="F:thiopurine S-methyltransferase activity"/>
    <property type="evidence" value="ECO:0007669"/>
    <property type="project" value="UniProtKB-UniRule"/>
</dbReference>
<feature type="binding site" evidence="9">
    <location>
        <position position="66"/>
    </location>
    <ligand>
        <name>S-adenosyl-L-methionine</name>
        <dbReference type="ChEBI" id="CHEBI:59789"/>
    </ligand>
</feature>
<dbReference type="PANTHER" id="PTHR10259:SF11">
    <property type="entry name" value="THIOPURINE S-METHYLTRANSFERASE"/>
    <property type="match status" value="1"/>
</dbReference>
<dbReference type="Proteomes" id="UP000076077">
    <property type="component" value="Chromosome"/>
</dbReference>
<evidence type="ECO:0000256" key="7">
    <source>
        <dbReference type="ARBA" id="ARBA00022679"/>
    </source>
</evidence>
<dbReference type="FunFam" id="3.40.50.150:FF:000101">
    <property type="entry name" value="Thiopurine S-methyltransferase"/>
    <property type="match status" value="1"/>
</dbReference>
<evidence type="ECO:0000256" key="8">
    <source>
        <dbReference type="ARBA" id="ARBA00022691"/>
    </source>
</evidence>
<accession>A0A143HPQ7</accession>
<comment type="catalytic activity">
    <reaction evidence="1 9">
        <text>S-adenosyl-L-methionine + a thiopurine = S-adenosyl-L-homocysteine + a thiopurine S-methylether.</text>
        <dbReference type="EC" id="2.1.1.67"/>
    </reaction>
</comment>
<dbReference type="RefSeq" id="WP_067155112.1">
    <property type="nucleotide sequence ID" value="NZ_CP014864.1"/>
</dbReference>
<protein>
    <recommendedName>
        <fullName evidence="4 9">Thiopurine S-methyltransferase</fullName>
        <ecNumber evidence="4 9">2.1.1.67</ecNumber>
    </recommendedName>
    <alternativeName>
        <fullName evidence="9">Thiopurine methyltransferase</fullName>
    </alternativeName>
</protein>
<proteinExistence type="inferred from homology"/>
<dbReference type="InterPro" id="IPR022474">
    <property type="entry name" value="Thiopur_S-MeTfrase_Se/Te_detox"/>
</dbReference>
<dbReference type="EMBL" id="CP014864">
    <property type="protein sequence ID" value="AMX03262.1"/>
    <property type="molecule type" value="Genomic_DNA"/>
</dbReference>
<dbReference type="GO" id="GO:0010038">
    <property type="term" value="P:response to metal ion"/>
    <property type="evidence" value="ECO:0007669"/>
    <property type="project" value="InterPro"/>
</dbReference>
<evidence type="ECO:0000313" key="10">
    <source>
        <dbReference type="EMBL" id="AMX03262.1"/>
    </source>
</evidence>
<dbReference type="Proteomes" id="UP001209730">
    <property type="component" value="Unassembled WGS sequence"/>
</dbReference>
<dbReference type="EMBL" id="JAPHQB010000005">
    <property type="protein sequence ID" value="MCX2800994.1"/>
    <property type="molecule type" value="Genomic_DNA"/>
</dbReference>
<sequence>MEAGFWHKRWAKNEIAFHEGRPNALLVKHVSALSIAQGKRFFVPLCGKTQDIPWLLARGYQVVGAELSRIAVEQLFAEAGVEPEITSAGGLTRYSAEAVDLFVGDIFNLTAEQLGPVDAIYDRAALVALPEPMRRRYSAHLQAITGGVPQLLITFEYDQRLVAGPPFSVGGEEIAGHYGESYQLTKLESVPFPGRLKNKCEADETIWLLEPKQ</sequence>
<evidence type="ECO:0000313" key="12">
    <source>
        <dbReference type="Proteomes" id="UP000076077"/>
    </source>
</evidence>
<dbReference type="EC" id="2.1.1.67" evidence="4 9"/>
<comment type="subcellular location">
    <subcellularLocation>
        <location evidence="2 9">Cytoplasm</location>
    </subcellularLocation>
</comment>
<dbReference type="InterPro" id="IPR029063">
    <property type="entry name" value="SAM-dependent_MTases_sf"/>
</dbReference>
<keyword evidence="5 9" id="KW-0963">Cytoplasm</keyword>
<dbReference type="HAMAP" id="MF_00812">
    <property type="entry name" value="Thiopur_methtran"/>
    <property type="match status" value="1"/>
</dbReference>